<keyword evidence="2" id="KW-1185">Reference proteome</keyword>
<gene>
    <name evidence="1" type="ORF">HPLM_LOCUS15287</name>
</gene>
<proteinExistence type="predicted"/>
<dbReference type="AlphaFoldDB" id="A0A0N4WUG9"/>
<reference evidence="1 2" key="2">
    <citation type="submission" date="2018-11" db="EMBL/GenBank/DDBJ databases">
        <authorList>
            <consortium name="Pathogen Informatics"/>
        </authorList>
    </citation>
    <scope>NUCLEOTIDE SEQUENCE [LARGE SCALE GENOMIC DNA]</scope>
    <source>
        <strain evidence="1 2">MHpl1</strain>
    </source>
</reference>
<dbReference type="Proteomes" id="UP000268014">
    <property type="component" value="Unassembled WGS sequence"/>
</dbReference>
<reference evidence="3" key="1">
    <citation type="submission" date="2017-02" db="UniProtKB">
        <authorList>
            <consortium name="WormBaseParasite"/>
        </authorList>
    </citation>
    <scope>IDENTIFICATION</scope>
</reference>
<dbReference type="EMBL" id="UZAF01018917">
    <property type="protein sequence ID" value="VDO56058.1"/>
    <property type="molecule type" value="Genomic_DNA"/>
</dbReference>
<protein>
    <submittedName>
        <fullName evidence="3">Secreted protein</fullName>
    </submittedName>
</protein>
<evidence type="ECO:0000313" key="1">
    <source>
        <dbReference type="EMBL" id="VDO56058.1"/>
    </source>
</evidence>
<accession>A0A0N4WUG9</accession>
<name>A0A0N4WUG9_HAEPC</name>
<evidence type="ECO:0000313" key="3">
    <source>
        <dbReference type="WBParaSite" id="HPLM_0001529501-mRNA-1"/>
    </source>
</evidence>
<sequence>MYCLLVGAGSLPPVTSSRSSIIRTAFPSVPFEAPKIGTPLEMTLRSTDSLLVEASSIRAVTKIKRSSSVGGSIRLPEHFRTRNLLHRLEYCERKSSAAFKCFKASIKSSRDPLRFARHTELIKSSLSR</sequence>
<evidence type="ECO:0000313" key="2">
    <source>
        <dbReference type="Proteomes" id="UP000268014"/>
    </source>
</evidence>
<dbReference type="WBParaSite" id="HPLM_0001529501-mRNA-1">
    <property type="protein sequence ID" value="HPLM_0001529501-mRNA-1"/>
    <property type="gene ID" value="HPLM_0001529501"/>
</dbReference>
<organism evidence="3">
    <name type="scientific">Haemonchus placei</name>
    <name type="common">Barber's pole worm</name>
    <dbReference type="NCBI Taxonomy" id="6290"/>
    <lineage>
        <taxon>Eukaryota</taxon>
        <taxon>Metazoa</taxon>
        <taxon>Ecdysozoa</taxon>
        <taxon>Nematoda</taxon>
        <taxon>Chromadorea</taxon>
        <taxon>Rhabditida</taxon>
        <taxon>Rhabditina</taxon>
        <taxon>Rhabditomorpha</taxon>
        <taxon>Strongyloidea</taxon>
        <taxon>Trichostrongylidae</taxon>
        <taxon>Haemonchus</taxon>
    </lineage>
</organism>